<reference evidence="2" key="1">
    <citation type="journal article" date="2019" name="Int. J. Syst. Evol. Microbiol.">
        <title>The Global Catalogue of Microorganisms (GCM) 10K type strain sequencing project: providing services to taxonomists for standard genome sequencing and annotation.</title>
        <authorList>
            <consortium name="The Broad Institute Genomics Platform"/>
            <consortium name="The Broad Institute Genome Sequencing Center for Infectious Disease"/>
            <person name="Wu L."/>
            <person name="Ma J."/>
        </authorList>
    </citation>
    <scope>NUCLEOTIDE SEQUENCE [LARGE SCALE GENOMIC DNA]</scope>
    <source>
        <strain evidence="2">NBRC 101365</strain>
    </source>
</reference>
<evidence type="ECO:0000313" key="1">
    <source>
        <dbReference type="EMBL" id="GLS19524.1"/>
    </source>
</evidence>
<protein>
    <submittedName>
        <fullName evidence="1">Uncharacterized protein</fullName>
    </submittedName>
</protein>
<comment type="caution">
    <text evidence="1">The sequence shown here is derived from an EMBL/GenBank/DDBJ whole genome shotgun (WGS) entry which is preliminary data.</text>
</comment>
<sequence length="73" mass="8409">MAGTIVIGGLYGLAGQSQAAPRYQSRDYAENARMECILPWYRFFGACDEAIQEAPDGQNWHDWNNRHHGRHRF</sequence>
<accession>A0ABQ6CH10</accession>
<name>A0ABQ6CH10_9HYPH</name>
<keyword evidence="2" id="KW-1185">Reference proteome</keyword>
<organism evidence="1 2">
    <name type="scientific">Labrys miyagiensis</name>
    <dbReference type="NCBI Taxonomy" id="346912"/>
    <lineage>
        <taxon>Bacteria</taxon>
        <taxon>Pseudomonadati</taxon>
        <taxon>Pseudomonadota</taxon>
        <taxon>Alphaproteobacteria</taxon>
        <taxon>Hyphomicrobiales</taxon>
        <taxon>Xanthobacteraceae</taxon>
        <taxon>Labrys</taxon>
    </lineage>
</organism>
<proteinExistence type="predicted"/>
<dbReference type="EMBL" id="BSPC01000023">
    <property type="protein sequence ID" value="GLS19524.1"/>
    <property type="molecule type" value="Genomic_DNA"/>
</dbReference>
<evidence type="ECO:0000313" key="2">
    <source>
        <dbReference type="Proteomes" id="UP001156882"/>
    </source>
</evidence>
<gene>
    <name evidence="1" type="ORF">GCM10007874_25410</name>
</gene>
<dbReference type="Proteomes" id="UP001156882">
    <property type="component" value="Unassembled WGS sequence"/>
</dbReference>